<accession>A0ABD1EZD2</accession>
<dbReference type="GO" id="GO:0015031">
    <property type="term" value="P:protein transport"/>
    <property type="evidence" value="ECO:0007669"/>
    <property type="project" value="UniProtKB-KW"/>
</dbReference>
<proteinExistence type="inferred from homology"/>
<protein>
    <recommendedName>
        <fullName evidence="2 3">Vacuolar protein sorting-associated protein 16 homolog</fullName>
    </recommendedName>
</protein>
<sequence length="853" mass="98271">MSSALITADWFRLGQDLYFRKIEIYSMEWDQAIKLENFIVASASYGGPIVIKRDDRKITRVHGTGHPAISIFSASGKAITSFKWTQRPIVHIGWSNDEKLICIQDDGHVVIYDMFGKLDLKFNIFQRVHDAKIVDAKVFTNTKNVTGVAVMTSNFNIFVVNSIKDIKTRQLSTVPKSSVDPTCWSIVSEETSTDVLFAREKELYRLKQDEYHTSTILQPDVTVPYTAILEMCVSLNARHLCFFTDSGYLWLGSTDLRHKYCEVETDTVHKPKQLVWCGNETVVTYWENTHTLLVVGKNGQIHTYLYENSIHLIPEIDGVRIVSNLHHELLQKVPEVVQKIFRINSTEPGSFLLEASKHFQKGSHKANEYITLVKNNLEEALNQCLDAVGYEFNLEVQKMLIRAAQFGKCFIPGMNSQKYVKMCRLLRVLNAIRDPKVGIPLTIEQLKHMNVKEFGGSDENESLKHLLDRLIVRNIYFLALQIAKYLKLPENVGSSYILMHWAKYKVTQSQTEEETVAREIAEKLGYSSGVSYREIAEKASDYGKNKLAIKLLDYEPKASEQVELLLKLHENKSALHKAIESGNTDLIYMVVLKLREKMPLADFKMTIRNFPVAQALYIKYCKEYQKAALREIYIQEDDFPSLALLNIEESLEDTNGLGIDSQLTTALEFYKKARKDLYASMCEENLKLLRFQRELDNKLQLPEKLIGKSVHETCKTLLENKEVKLAEKLRNDFKIPDKRYWYLRIAILAKQNDWSELDKFSKLKKSPVGYGPFVDACWANNNKNEALKYISKVTDELKAKYYLQIECYEEAAEVAFQNRDIQTLRNIQCRLSNKQPELLQKLTLMLNRLDSTN</sequence>
<dbReference type="InterPro" id="IPR036322">
    <property type="entry name" value="WD40_repeat_dom_sf"/>
</dbReference>
<evidence type="ECO:0000313" key="7">
    <source>
        <dbReference type="Proteomes" id="UP001566132"/>
    </source>
</evidence>
<dbReference type="PANTHER" id="PTHR12811">
    <property type="entry name" value="VACUOLAR PROTEIN SORTING VPS16"/>
    <property type="match status" value="1"/>
</dbReference>
<dbReference type="AlphaFoldDB" id="A0ABD1EZD2"/>
<dbReference type="PANTHER" id="PTHR12811:SF0">
    <property type="entry name" value="VACUOLAR PROTEIN SORTING-ASSOCIATED PROTEIN 16 HOMOLOG"/>
    <property type="match status" value="1"/>
</dbReference>
<comment type="subcellular location">
    <subcellularLocation>
        <location evidence="3">Late endosome membrane</location>
        <topology evidence="3">Peripheral membrane protein</topology>
        <orientation evidence="3">Cytoplasmic side</orientation>
    </subcellularLocation>
    <subcellularLocation>
        <location evidence="3">Lysosome membrane</location>
        <topology evidence="3">Peripheral membrane protein</topology>
        <orientation evidence="3">Cytoplasmic side</orientation>
    </subcellularLocation>
    <text evidence="3">Cytoplasmic, peripheral membrane protein associated with late endosomes/lysosomes.</text>
</comment>
<reference evidence="6 7" key="1">
    <citation type="submission" date="2024-05" db="EMBL/GenBank/DDBJ databases">
        <title>Genetic variation in Jamaican populations of the coffee berry borer (Hypothenemus hampei).</title>
        <authorList>
            <person name="Errbii M."/>
            <person name="Myrie A."/>
        </authorList>
    </citation>
    <scope>NUCLEOTIDE SEQUENCE [LARGE SCALE GENOMIC DNA]</scope>
    <source>
        <strain evidence="6">JA-Hopewell-2020-01-JO</strain>
        <tissue evidence="6">Whole body</tissue>
    </source>
</reference>
<dbReference type="InterPro" id="IPR006925">
    <property type="entry name" value="Vps16_C"/>
</dbReference>
<comment type="caution">
    <text evidence="6">The sequence shown here is derived from an EMBL/GenBank/DDBJ whole genome shotgun (WGS) entry which is preliminary data.</text>
</comment>
<dbReference type="SUPFAM" id="SSF50978">
    <property type="entry name" value="WD40 repeat-like"/>
    <property type="match status" value="1"/>
</dbReference>
<evidence type="ECO:0000259" key="5">
    <source>
        <dbReference type="Pfam" id="PF04841"/>
    </source>
</evidence>
<name>A0ABD1EZD2_HYPHA</name>
<dbReference type="Pfam" id="PF04841">
    <property type="entry name" value="Vps16_N"/>
    <property type="match status" value="1"/>
</dbReference>
<dbReference type="GO" id="GO:0033263">
    <property type="term" value="C:CORVET complex"/>
    <property type="evidence" value="ECO:0007669"/>
    <property type="project" value="UniProtKB-UniRule"/>
</dbReference>
<keyword evidence="3" id="KW-0813">Transport</keyword>
<keyword evidence="3" id="KW-0967">Endosome</keyword>
<dbReference type="GO" id="GO:0005765">
    <property type="term" value="C:lysosomal membrane"/>
    <property type="evidence" value="ECO:0007669"/>
    <property type="project" value="UniProtKB-SubCell"/>
</dbReference>
<evidence type="ECO:0000256" key="2">
    <source>
        <dbReference type="ARBA" id="ARBA00017947"/>
    </source>
</evidence>
<dbReference type="Proteomes" id="UP001566132">
    <property type="component" value="Unassembled WGS sequence"/>
</dbReference>
<keyword evidence="3" id="KW-0653">Protein transport</keyword>
<organism evidence="6 7">
    <name type="scientific">Hypothenemus hampei</name>
    <name type="common">Coffee berry borer</name>
    <dbReference type="NCBI Taxonomy" id="57062"/>
    <lineage>
        <taxon>Eukaryota</taxon>
        <taxon>Metazoa</taxon>
        <taxon>Ecdysozoa</taxon>
        <taxon>Arthropoda</taxon>
        <taxon>Hexapoda</taxon>
        <taxon>Insecta</taxon>
        <taxon>Pterygota</taxon>
        <taxon>Neoptera</taxon>
        <taxon>Endopterygota</taxon>
        <taxon>Coleoptera</taxon>
        <taxon>Polyphaga</taxon>
        <taxon>Cucujiformia</taxon>
        <taxon>Curculionidae</taxon>
        <taxon>Scolytinae</taxon>
        <taxon>Hypothenemus</taxon>
    </lineage>
</organism>
<comment type="similarity">
    <text evidence="1 3">Belongs to the VPS16 family.</text>
</comment>
<dbReference type="GO" id="GO:0030897">
    <property type="term" value="C:HOPS complex"/>
    <property type="evidence" value="ECO:0007669"/>
    <property type="project" value="UniProtKB-UniRule"/>
</dbReference>
<comment type="function">
    <text evidence="3">Plays a role in vesicle-mediated protein trafficking to lysosomal compartments including the endocytic membrane transport and autophagic pathways. Believed to act as a core component of the putative HOPS and CORVET endosomal tethering complexes.</text>
</comment>
<evidence type="ECO:0000259" key="4">
    <source>
        <dbReference type="Pfam" id="PF04840"/>
    </source>
</evidence>
<dbReference type="InterPro" id="IPR016534">
    <property type="entry name" value="VPS16"/>
</dbReference>
<evidence type="ECO:0000256" key="3">
    <source>
        <dbReference type="PIRNR" id="PIRNR007949"/>
    </source>
</evidence>
<evidence type="ECO:0000313" key="6">
    <source>
        <dbReference type="EMBL" id="KAL1505520.1"/>
    </source>
</evidence>
<feature type="domain" description="Vps16 C-terminal" evidence="4">
    <location>
        <begin position="530"/>
        <end position="839"/>
    </location>
</feature>
<gene>
    <name evidence="6" type="ORF">ABEB36_005068</name>
</gene>
<keyword evidence="3" id="KW-0458">Lysosome</keyword>
<dbReference type="InterPro" id="IPR038132">
    <property type="entry name" value="Vps16_C_sf"/>
</dbReference>
<dbReference type="GO" id="GO:0031902">
    <property type="term" value="C:late endosome membrane"/>
    <property type="evidence" value="ECO:0007669"/>
    <property type="project" value="UniProtKB-SubCell"/>
</dbReference>
<feature type="domain" description="Vps16 N-terminal" evidence="5">
    <location>
        <begin position="7"/>
        <end position="420"/>
    </location>
</feature>
<dbReference type="PIRSF" id="PIRSF007949">
    <property type="entry name" value="VPS16"/>
    <property type="match status" value="1"/>
</dbReference>
<evidence type="ECO:0000256" key="1">
    <source>
        <dbReference type="ARBA" id="ARBA00009250"/>
    </source>
</evidence>
<keyword evidence="7" id="KW-1185">Reference proteome</keyword>
<dbReference type="InterPro" id="IPR006926">
    <property type="entry name" value="Vps16_N"/>
</dbReference>
<dbReference type="Gene3D" id="1.10.150.780">
    <property type="entry name" value="Vps16, C-terminal region"/>
    <property type="match status" value="1"/>
</dbReference>
<keyword evidence="3" id="KW-0472">Membrane</keyword>
<dbReference type="EMBL" id="JBDJPC010000004">
    <property type="protein sequence ID" value="KAL1505520.1"/>
    <property type="molecule type" value="Genomic_DNA"/>
</dbReference>
<dbReference type="Pfam" id="PF04840">
    <property type="entry name" value="Vps16_C"/>
    <property type="match status" value="1"/>
</dbReference>